<dbReference type="EMBL" id="JAFFGZ010000007">
    <property type="protein sequence ID" value="KAK4641630.1"/>
    <property type="molecule type" value="Genomic_DNA"/>
</dbReference>
<protein>
    <submittedName>
        <fullName evidence="2">Uncharacterized protein</fullName>
    </submittedName>
</protein>
<proteinExistence type="predicted"/>
<accession>A0ABR0FF24</accession>
<organism evidence="2 3">
    <name type="scientific">Podospora bellae-mahoneyi</name>
    <dbReference type="NCBI Taxonomy" id="2093777"/>
    <lineage>
        <taxon>Eukaryota</taxon>
        <taxon>Fungi</taxon>
        <taxon>Dikarya</taxon>
        <taxon>Ascomycota</taxon>
        <taxon>Pezizomycotina</taxon>
        <taxon>Sordariomycetes</taxon>
        <taxon>Sordariomycetidae</taxon>
        <taxon>Sordariales</taxon>
        <taxon>Podosporaceae</taxon>
        <taxon>Podospora</taxon>
    </lineage>
</organism>
<evidence type="ECO:0000313" key="2">
    <source>
        <dbReference type="EMBL" id="KAK4641630.1"/>
    </source>
</evidence>
<dbReference type="RefSeq" id="XP_062730606.1">
    <property type="nucleotide sequence ID" value="XM_062872010.1"/>
</dbReference>
<comment type="caution">
    <text evidence="2">The sequence shown here is derived from an EMBL/GenBank/DDBJ whole genome shotgun (WGS) entry which is preliminary data.</text>
</comment>
<feature type="region of interest" description="Disordered" evidence="1">
    <location>
        <begin position="25"/>
        <end position="55"/>
    </location>
</feature>
<reference evidence="2 3" key="1">
    <citation type="journal article" date="2023" name="bioRxiv">
        <title>High-quality genome assemblies of four members of thePodospora anserinaspecies complex.</title>
        <authorList>
            <person name="Ament-Velasquez S.L."/>
            <person name="Vogan A.A."/>
            <person name="Wallerman O."/>
            <person name="Hartmann F."/>
            <person name="Gautier V."/>
            <person name="Silar P."/>
            <person name="Giraud T."/>
            <person name="Johannesson H."/>
        </authorList>
    </citation>
    <scope>NUCLEOTIDE SEQUENCE [LARGE SCALE GENOMIC DNA]</scope>
    <source>
        <strain evidence="2 3">CBS 112042</strain>
    </source>
</reference>
<feature type="compositionally biased region" description="Polar residues" evidence="1">
    <location>
        <begin position="45"/>
        <end position="55"/>
    </location>
</feature>
<gene>
    <name evidence="2" type="ORF">QC761_001610</name>
</gene>
<evidence type="ECO:0000313" key="3">
    <source>
        <dbReference type="Proteomes" id="UP001322138"/>
    </source>
</evidence>
<evidence type="ECO:0000256" key="1">
    <source>
        <dbReference type="SAM" id="MobiDB-lite"/>
    </source>
</evidence>
<dbReference type="GeneID" id="87891085"/>
<sequence length="55" mass="6215">MDANNPLSDREKALENEYIRKKEIQMAKERAAKQQAASGRRSPIAQGSQDVNKDK</sequence>
<keyword evidence="3" id="KW-1185">Reference proteome</keyword>
<dbReference type="Proteomes" id="UP001322138">
    <property type="component" value="Unassembled WGS sequence"/>
</dbReference>
<name>A0ABR0FF24_9PEZI</name>